<feature type="transmembrane region" description="Helical" evidence="5">
    <location>
        <begin position="31"/>
        <end position="48"/>
    </location>
</feature>
<evidence type="ECO:0000256" key="5">
    <source>
        <dbReference type="SAM" id="Phobius"/>
    </source>
</evidence>
<organism evidence="6">
    <name type="scientific">Siphoviridae sp. ct2wG4</name>
    <dbReference type="NCBI Taxonomy" id="2826278"/>
    <lineage>
        <taxon>Viruses</taxon>
        <taxon>Duplodnaviria</taxon>
        <taxon>Heunggongvirae</taxon>
        <taxon>Uroviricota</taxon>
        <taxon>Caudoviricetes</taxon>
    </lineage>
</organism>
<dbReference type="NCBIfam" id="NF035928">
    <property type="entry name" value="holin_1"/>
    <property type="match status" value="1"/>
</dbReference>
<evidence type="ECO:0000256" key="1">
    <source>
        <dbReference type="ARBA" id="ARBA00004301"/>
    </source>
</evidence>
<sequence>MKNLKMIALIALPLSPLLELFERYVFGDWEFVKWLIVLVCVDTVLGFVKHWLSKDISSKAYGMIGRKLFIYSCVLVLSHVMGNFSIAGQVVDSFVWFRYFACTALMVREALSIIENVEEICPGFFPKAIINKLKGFDNVSGKKE</sequence>
<keyword evidence="2 5" id="KW-0812">Transmembrane</keyword>
<dbReference type="GO" id="GO:0033644">
    <property type="term" value="C:host cell membrane"/>
    <property type="evidence" value="ECO:0007669"/>
    <property type="project" value="UniProtKB-SubCell"/>
</dbReference>
<comment type="subcellular location">
    <subcellularLocation>
        <location evidence="1">Host membrane</location>
        <topology evidence="1">Multi-pass membrane protein</topology>
    </subcellularLocation>
</comment>
<accession>A0A8S5QXR9</accession>
<keyword evidence="3 5" id="KW-1133">Transmembrane helix</keyword>
<dbReference type="NCBIfam" id="TIGR01593">
    <property type="entry name" value="holin_tox_secr"/>
    <property type="match status" value="1"/>
</dbReference>
<evidence type="ECO:0000256" key="2">
    <source>
        <dbReference type="ARBA" id="ARBA00022692"/>
    </source>
</evidence>
<proteinExistence type="predicted"/>
<name>A0A8S5QXR9_9CAUD</name>
<evidence type="ECO:0000256" key="4">
    <source>
        <dbReference type="ARBA" id="ARBA00023136"/>
    </source>
</evidence>
<dbReference type="Pfam" id="PF05105">
    <property type="entry name" value="Phage_holin_4_1"/>
    <property type="match status" value="1"/>
</dbReference>
<reference evidence="6" key="1">
    <citation type="journal article" date="2021" name="Proc. Natl. Acad. Sci. U.S.A.">
        <title>A Catalog of Tens of Thousands of Viruses from Human Metagenomes Reveals Hidden Associations with Chronic Diseases.</title>
        <authorList>
            <person name="Tisza M.J."/>
            <person name="Buck C.B."/>
        </authorList>
    </citation>
    <scope>NUCLEOTIDE SEQUENCE</scope>
    <source>
        <strain evidence="6">Ct2wG4</strain>
    </source>
</reference>
<dbReference type="EMBL" id="BK015754">
    <property type="protein sequence ID" value="DAE23460.1"/>
    <property type="molecule type" value="Genomic_DNA"/>
</dbReference>
<feature type="transmembrane region" description="Helical" evidence="5">
    <location>
        <begin position="68"/>
        <end position="91"/>
    </location>
</feature>
<protein>
    <submittedName>
        <fullName evidence="6">Holin</fullName>
    </submittedName>
</protein>
<evidence type="ECO:0000256" key="3">
    <source>
        <dbReference type="ARBA" id="ARBA00022989"/>
    </source>
</evidence>
<keyword evidence="4 5" id="KW-0472">Membrane</keyword>
<dbReference type="InterPro" id="IPR006480">
    <property type="entry name" value="Phage_holin_4_1"/>
</dbReference>
<evidence type="ECO:0000313" key="6">
    <source>
        <dbReference type="EMBL" id="DAE23460.1"/>
    </source>
</evidence>